<proteinExistence type="predicted"/>
<dbReference type="PANTHER" id="PTHR43537:SF44">
    <property type="entry name" value="GNTR FAMILY REGULATORY PROTEIN"/>
    <property type="match status" value="1"/>
</dbReference>
<dbReference type="Pfam" id="PF00392">
    <property type="entry name" value="GntR"/>
    <property type="match status" value="1"/>
</dbReference>
<evidence type="ECO:0000313" key="5">
    <source>
        <dbReference type="EMBL" id="KEJ95191.1"/>
    </source>
</evidence>
<dbReference type="OrthoDB" id="9028214at2"/>
<gene>
    <name evidence="5" type="ORF">SUH3_21950</name>
</gene>
<evidence type="ECO:0000256" key="3">
    <source>
        <dbReference type="ARBA" id="ARBA00023163"/>
    </source>
</evidence>
<dbReference type="RefSeq" id="WP_051694420.1">
    <property type="nucleotide sequence ID" value="NZ_CP054606.1"/>
</dbReference>
<dbReference type="Gene3D" id="1.10.10.10">
    <property type="entry name" value="Winged helix-like DNA-binding domain superfamily/Winged helix DNA-binding domain"/>
    <property type="match status" value="1"/>
</dbReference>
<keyword evidence="2" id="KW-0238">DNA-binding</keyword>
<dbReference type="SMART" id="SM00895">
    <property type="entry name" value="FCD"/>
    <property type="match status" value="1"/>
</dbReference>
<comment type="caution">
    <text evidence="5">The sequence shown here is derived from an EMBL/GenBank/DDBJ whole genome shotgun (WGS) entry which is preliminary data.</text>
</comment>
<dbReference type="InterPro" id="IPR011711">
    <property type="entry name" value="GntR_C"/>
</dbReference>
<dbReference type="PRINTS" id="PR00035">
    <property type="entry name" value="HTHGNTR"/>
</dbReference>
<keyword evidence="3" id="KW-0804">Transcription</keyword>
<dbReference type="InterPro" id="IPR036388">
    <property type="entry name" value="WH-like_DNA-bd_sf"/>
</dbReference>
<dbReference type="SUPFAM" id="SSF46785">
    <property type="entry name" value="Winged helix' DNA-binding domain"/>
    <property type="match status" value="1"/>
</dbReference>
<evidence type="ECO:0000259" key="4">
    <source>
        <dbReference type="PROSITE" id="PS50949"/>
    </source>
</evidence>
<dbReference type="Proteomes" id="UP000027746">
    <property type="component" value="Unassembled WGS sequence"/>
</dbReference>
<keyword evidence="6" id="KW-1185">Reference proteome</keyword>
<dbReference type="Pfam" id="PF07729">
    <property type="entry name" value="FCD"/>
    <property type="match status" value="1"/>
</dbReference>
<dbReference type="CDD" id="cd07377">
    <property type="entry name" value="WHTH_GntR"/>
    <property type="match status" value="1"/>
</dbReference>
<dbReference type="InterPro" id="IPR036390">
    <property type="entry name" value="WH_DNA-bd_sf"/>
</dbReference>
<evidence type="ECO:0000256" key="1">
    <source>
        <dbReference type="ARBA" id="ARBA00023015"/>
    </source>
</evidence>
<sequence>MDETPPQKSPLVPERARGNLVAAVVAALREQIVGGRFAVGEKLPSEARLTEAFSVSRTVIREAIATLRADGLVEPRQGAGVFVLAPAEPEVRPFQVVDVDKISSIIEVLELRTAVEIEAAALAATRRSPAQEDEIYQAEAEVRALAQEGQPTAQADFRFHRAVALAANNPRFVEFLDMMGEASIPRSRLEGAGGQHSTDSYIALISAEHRAIANAIAQANADDARAAMRHHLMGSQQRYRSLLRGPAE</sequence>
<dbReference type="EMBL" id="JAMD01000007">
    <property type="protein sequence ID" value="KEJ95191.1"/>
    <property type="molecule type" value="Genomic_DNA"/>
</dbReference>
<dbReference type="AlphaFoldDB" id="A0A073J0G1"/>
<dbReference type="InterPro" id="IPR008920">
    <property type="entry name" value="TF_FadR/GntR_C"/>
</dbReference>
<dbReference type="GeneID" id="68872608"/>
<feature type="domain" description="HTH gntR-type" evidence="4">
    <location>
        <begin position="18"/>
        <end position="86"/>
    </location>
</feature>
<name>A0A073J0G1_9RHOB</name>
<accession>A0A073J0G1</accession>
<keyword evidence="1" id="KW-0805">Transcription regulation</keyword>
<dbReference type="Gene3D" id="1.20.120.530">
    <property type="entry name" value="GntR ligand-binding domain-like"/>
    <property type="match status" value="1"/>
</dbReference>
<dbReference type="PANTHER" id="PTHR43537">
    <property type="entry name" value="TRANSCRIPTIONAL REGULATOR, GNTR FAMILY"/>
    <property type="match status" value="1"/>
</dbReference>
<dbReference type="PROSITE" id="PS50949">
    <property type="entry name" value="HTH_GNTR"/>
    <property type="match status" value="1"/>
</dbReference>
<protein>
    <submittedName>
        <fullName evidence="5">GntR family transcriptional regulator</fullName>
    </submittedName>
</protein>
<organism evidence="5 6">
    <name type="scientific">Pseudosulfitobacter pseudonitzschiae</name>
    <dbReference type="NCBI Taxonomy" id="1402135"/>
    <lineage>
        <taxon>Bacteria</taxon>
        <taxon>Pseudomonadati</taxon>
        <taxon>Pseudomonadota</taxon>
        <taxon>Alphaproteobacteria</taxon>
        <taxon>Rhodobacterales</taxon>
        <taxon>Roseobacteraceae</taxon>
        <taxon>Pseudosulfitobacter</taxon>
    </lineage>
</organism>
<evidence type="ECO:0000256" key="2">
    <source>
        <dbReference type="ARBA" id="ARBA00023125"/>
    </source>
</evidence>
<dbReference type="SMART" id="SM00345">
    <property type="entry name" value="HTH_GNTR"/>
    <property type="match status" value="1"/>
</dbReference>
<dbReference type="InterPro" id="IPR000524">
    <property type="entry name" value="Tscrpt_reg_HTH_GntR"/>
</dbReference>
<dbReference type="GO" id="GO:0003700">
    <property type="term" value="F:DNA-binding transcription factor activity"/>
    <property type="evidence" value="ECO:0007669"/>
    <property type="project" value="InterPro"/>
</dbReference>
<reference evidence="5 6" key="1">
    <citation type="submission" date="2014-01" db="EMBL/GenBank/DDBJ databases">
        <title>Sulfitobacter sp. H3 (MCCC 1A00686) Genome Sequencing.</title>
        <authorList>
            <person name="Lai Q."/>
            <person name="Hong Z."/>
        </authorList>
    </citation>
    <scope>NUCLEOTIDE SEQUENCE [LARGE SCALE GENOMIC DNA]</scope>
    <source>
        <strain evidence="5 6">H3</strain>
    </source>
</reference>
<dbReference type="GO" id="GO:0003677">
    <property type="term" value="F:DNA binding"/>
    <property type="evidence" value="ECO:0007669"/>
    <property type="project" value="UniProtKB-KW"/>
</dbReference>
<evidence type="ECO:0000313" key="6">
    <source>
        <dbReference type="Proteomes" id="UP000027746"/>
    </source>
</evidence>
<dbReference type="SUPFAM" id="SSF48008">
    <property type="entry name" value="GntR ligand-binding domain-like"/>
    <property type="match status" value="1"/>
</dbReference>